<evidence type="ECO:0000313" key="5">
    <source>
        <dbReference type="EMBL" id="KAK6116900.1"/>
    </source>
</evidence>
<reference evidence="5 6" key="1">
    <citation type="journal article" date="2021" name="Comput. Struct. Biotechnol. J.">
        <title>De novo genome assembly of the potent medicinal plant Rehmannia glutinosa using nanopore technology.</title>
        <authorList>
            <person name="Ma L."/>
            <person name="Dong C."/>
            <person name="Song C."/>
            <person name="Wang X."/>
            <person name="Zheng X."/>
            <person name="Niu Y."/>
            <person name="Chen S."/>
            <person name="Feng W."/>
        </authorList>
    </citation>
    <scope>NUCLEOTIDE SEQUENCE [LARGE SCALE GENOMIC DNA]</scope>
    <source>
        <strain evidence="5">DH-2019</strain>
    </source>
</reference>
<evidence type="ECO:0000256" key="2">
    <source>
        <dbReference type="ARBA" id="ARBA00022679"/>
    </source>
</evidence>
<dbReference type="PANTHER" id="PTHR11783">
    <property type="entry name" value="SULFOTRANSFERASE SULT"/>
    <property type="match status" value="1"/>
</dbReference>
<sequence length="333" mass="39115">MEQKKCLNCISAQVDNNNPEDDFQELLQTLEQQTNWDGSQLVKYDRVWYPLKIFWPVLSAQKYFKAKDSNIILASIPKSGIVWLKVLAFLITNRSNICSTIDQNTLLLSRPHKVVPFLEFDLYLNEENPDLQHFSNPRIFSTHIPFKSLPDSIRESECKIIYVCRNPLDQFISERHFLIEKNKIEKGAVIELNESFDKFCQGINPFGPFWDHTLGYWNAHLKNHEKVLFLKYEDLKQDITFHIKKIAEFLKCPFTQDEEEQGRIEQISKLCSFENLNMKVNKTEYLVDVMEKPSFFRNSGVGDWTNYLTPAMAERFQKIMESKMEGSGLMFKI</sequence>
<evidence type="ECO:0000256" key="3">
    <source>
        <dbReference type="RuleBase" id="RU361155"/>
    </source>
</evidence>
<proteinExistence type="inferred from homology"/>
<keyword evidence="2 3" id="KW-0808">Transferase</keyword>
<keyword evidence="6" id="KW-1185">Reference proteome</keyword>
<dbReference type="SUPFAM" id="SSF52540">
    <property type="entry name" value="P-loop containing nucleoside triphosphate hydrolases"/>
    <property type="match status" value="1"/>
</dbReference>
<comment type="similarity">
    <text evidence="1 3">Belongs to the sulfotransferase 1 family.</text>
</comment>
<dbReference type="Pfam" id="PF00685">
    <property type="entry name" value="Sulfotransfer_1"/>
    <property type="match status" value="1"/>
</dbReference>
<evidence type="ECO:0000259" key="4">
    <source>
        <dbReference type="Pfam" id="PF00685"/>
    </source>
</evidence>
<gene>
    <name evidence="5" type="ORF">DH2020_049357</name>
</gene>
<feature type="domain" description="Sulfotransferase" evidence="4">
    <location>
        <begin position="69"/>
        <end position="328"/>
    </location>
</feature>
<dbReference type="Gene3D" id="3.40.50.300">
    <property type="entry name" value="P-loop containing nucleotide triphosphate hydrolases"/>
    <property type="match status" value="1"/>
</dbReference>
<name>A0ABR0U319_REHGL</name>
<comment type="caution">
    <text evidence="5">The sequence shown here is derived from an EMBL/GenBank/DDBJ whole genome shotgun (WGS) entry which is preliminary data.</text>
</comment>
<dbReference type="Proteomes" id="UP001318860">
    <property type="component" value="Unassembled WGS sequence"/>
</dbReference>
<evidence type="ECO:0000256" key="1">
    <source>
        <dbReference type="ARBA" id="ARBA00005771"/>
    </source>
</evidence>
<accession>A0ABR0U319</accession>
<dbReference type="EMBL" id="JABTTQ020003478">
    <property type="protein sequence ID" value="KAK6116900.1"/>
    <property type="molecule type" value="Genomic_DNA"/>
</dbReference>
<dbReference type="InterPro" id="IPR000863">
    <property type="entry name" value="Sulfotransferase_dom"/>
</dbReference>
<organism evidence="5 6">
    <name type="scientific">Rehmannia glutinosa</name>
    <name type="common">Chinese foxglove</name>
    <dbReference type="NCBI Taxonomy" id="99300"/>
    <lineage>
        <taxon>Eukaryota</taxon>
        <taxon>Viridiplantae</taxon>
        <taxon>Streptophyta</taxon>
        <taxon>Embryophyta</taxon>
        <taxon>Tracheophyta</taxon>
        <taxon>Spermatophyta</taxon>
        <taxon>Magnoliopsida</taxon>
        <taxon>eudicotyledons</taxon>
        <taxon>Gunneridae</taxon>
        <taxon>Pentapetalae</taxon>
        <taxon>asterids</taxon>
        <taxon>lamiids</taxon>
        <taxon>Lamiales</taxon>
        <taxon>Orobanchaceae</taxon>
        <taxon>Rehmannieae</taxon>
        <taxon>Rehmannia</taxon>
    </lineage>
</organism>
<dbReference type="EC" id="2.8.2.-" evidence="3"/>
<dbReference type="InterPro" id="IPR027417">
    <property type="entry name" value="P-loop_NTPase"/>
</dbReference>
<protein>
    <recommendedName>
        <fullName evidence="3">Sulfotransferase</fullName>
        <ecNumber evidence="3">2.8.2.-</ecNumber>
    </recommendedName>
</protein>
<evidence type="ECO:0000313" key="6">
    <source>
        <dbReference type="Proteomes" id="UP001318860"/>
    </source>
</evidence>